<name>A0A952AJZ0_9BACT</name>
<keyword evidence="4" id="KW-0032">Aminotransferase</keyword>
<evidence type="ECO:0000313" key="5">
    <source>
        <dbReference type="Proteomes" id="UP000781173"/>
    </source>
</evidence>
<dbReference type="InterPro" id="IPR015424">
    <property type="entry name" value="PyrdxlP-dep_Trfase"/>
</dbReference>
<accession>A0A952AJZ0</accession>
<dbReference type="GO" id="GO:0030170">
    <property type="term" value="F:pyridoxal phosphate binding"/>
    <property type="evidence" value="ECO:0007669"/>
    <property type="project" value="InterPro"/>
</dbReference>
<dbReference type="Gene3D" id="3.40.640.10">
    <property type="entry name" value="Type I PLP-dependent aspartate aminotransferase-like (Major domain)"/>
    <property type="match status" value="1"/>
</dbReference>
<sequence>MSKQKFFKSLAAEVARIDSAHSTKRQEKLISGFIKDKPTQTIIDGNKYTIFNSNDYLGLRHNRSLIEAEHEASERYGTGPGAVRFISGSFDIHRQLEKSLAKFHNREDAIVFSSAFAANLAAIFSLSKGQSKDSLVDNNTLVISDELNHRSIIDGIRLANLPSEQKLVFPHFDLAALEEILANNASRFTRSVIISDGVFSMLGEYQDLQKLQAIADMYDKEYEQGVLTIIDDCHGVAAFGKTGRGTEEVSLGTADVLVGTLGKGFGTDGGYVAANQAVIDYLRESAATYIYSNSITPGTAAAANQAVNLLDSTEGQALLQKLESNVQLFKEEIKKIGIEMASDSIHPIQPILIGDTEKTKLLTKELFKRGYLVTAINYPVVPKGRDEIRVQINASHASEEISTFVGAVSESVKLI</sequence>
<dbReference type="InterPro" id="IPR004839">
    <property type="entry name" value="Aminotransferase_I/II_large"/>
</dbReference>
<comment type="cofactor">
    <cofactor evidence="1">
        <name>pyridoxal 5'-phosphate</name>
        <dbReference type="ChEBI" id="CHEBI:597326"/>
    </cofactor>
</comment>
<dbReference type="AlphaFoldDB" id="A0A952AJZ0"/>
<proteinExistence type="predicted"/>
<feature type="domain" description="Aminotransferase class I/classII large" evidence="3">
    <location>
        <begin position="49"/>
        <end position="407"/>
    </location>
</feature>
<gene>
    <name evidence="4" type="ORF">H3C67_02180</name>
</gene>
<evidence type="ECO:0000259" key="3">
    <source>
        <dbReference type="Pfam" id="PF00155"/>
    </source>
</evidence>
<evidence type="ECO:0000313" key="4">
    <source>
        <dbReference type="EMBL" id="MBW7953570.1"/>
    </source>
</evidence>
<dbReference type="Pfam" id="PF00155">
    <property type="entry name" value="Aminotran_1_2"/>
    <property type="match status" value="1"/>
</dbReference>
<evidence type="ECO:0000256" key="1">
    <source>
        <dbReference type="ARBA" id="ARBA00001933"/>
    </source>
</evidence>
<dbReference type="EMBL" id="JACFOF010000004">
    <property type="protein sequence ID" value="MBW7953570.1"/>
    <property type="molecule type" value="Genomic_DNA"/>
</dbReference>
<dbReference type="InterPro" id="IPR015421">
    <property type="entry name" value="PyrdxlP-dep_Trfase_major"/>
</dbReference>
<comment type="caution">
    <text evidence="4">The sequence shown here is derived from an EMBL/GenBank/DDBJ whole genome shotgun (WGS) entry which is preliminary data.</text>
</comment>
<dbReference type="InterPro" id="IPR050087">
    <property type="entry name" value="AON_synthase_class-II"/>
</dbReference>
<evidence type="ECO:0000256" key="2">
    <source>
        <dbReference type="ARBA" id="ARBA00022679"/>
    </source>
</evidence>
<dbReference type="SUPFAM" id="SSF53383">
    <property type="entry name" value="PLP-dependent transferases"/>
    <property type="match status" value="1"/>
</dbReference>
<dbReference type="InterPro" id="IPR015422">
    <property type="entry name" value="PyrdxlP-dep_Trfase_small"/>
</dbReference>
<organism evidence="4 5">
    <name type="scientific">Candidatus Dojkabacteria bacterium</name>
    <dbReference type="NCBI Taxonomy" id="2099670"/>
    <lineage>
        <taxon>Bacteria</taxon>
        <taxon>Candidatus Dojkabacteria</taxon>
    </lineage>
</organism>
<reference evidence="4" key="1">
    <citation type="journal article" date="2022" name="ISME J.">
        <title>A general approach to explore prokaryotic protein glycosylation reveals the unique surface layer modulation of an anammox bacterium.</title>
        <authorList>
            <person name="Pabst M."/>
            <person name="Grouzdev D.S."/>
            <person name="Lawson C.E."/>
            <person name="Kleikamp H.B.C."/>
            <person name="de Ram C."/>
            <person name="Louwen R."/>
            <person name="Lin Y.M."/>
            <person name="Lucker S."/>
            <person name="van Loosdrecht M.C.M."/>
            <person name="Laureni M."/>
        </authorList>
    </citation>
    <scope>NUCLEOTIDE SEQUENCE</scope>
    <source>
        <strain evidence="4">BROCD043</strain>
    </source>
</reference>
<dbReference type="Gene3D" id="3.90.1150.10">
    <property type="entry name" value="Aspartate Aminotransferase, domain 1"/>
    <property type="match status" value="1"/>
</dbReference>
<keyword evidence="2" id="KW-0808">Transferase</keyword>
<protein>
    <submittedName>
        <fullName evidence="4">Aminotransferase class I/II-fold pyridoxal phosphate-dependent enzyme</fullName>
    </submittedName>
</protein>
<dbReference type="Proteomes" id="UP000781173">
    <property type="component" value="Unassembled WGS sequence"/>
</dbReference>
<dbReference type="GO" id="GO:0008483">
    <property type="term" value="F:transaminase activity"/>
    <property type="evidence" value="ECO:0007669"/>
    <property type="project" value="UniProtKB-KW"/>
</dbReference>
<dbReference type="PANTHER" id="PTHR13693">
    <property type="entry name" value="CLASS II AMINOTRANSFERASE/8-AMINO-7-OXONONANOATE SYNTHASE"/>
    <property type="match status" value="1"/>
</dbReference>